<evidence type="ECO:0000256" key="6">
    <source>
        <dbReference type="ARBA" id="ARBA00023180"/>
    </source>
</evidence>
<protein>
    <submittedName>
        <fullName evidence="8">Glycosyltransferase-like protein LARGE2</fullName>
    </submittedName>
</protein>
<feature type="transmembrane region" description="Helical" evidence="7">
    <location>
        <begin position="6"/>
        <end position="25"/>
    </location>
</feature>
<evidence type="ECO:0000256" key="7">
    <source>
        <dbReference type="SAM" id="Phobius"/>
    </source>
</evidence>
<evidence type="ECO:0000256" key="4">
    <source>
        <dbReference type="ARBA" id="ARBA00022989"/>
    </source>
</evidence>
<keyword evidence="8" id="KW-0808">Transferase</keyword>
<organism evidence="8 9">
    <name type="scientific">Blastocystis sp. subtype 1 (strain ATCC 50177 / NandII)</name>
    <dbReference type="NCBI Taxonomy" id="478820"/>
    <lineage>
        <taxon>Eukaryota</taxon>
        <taxon>Sar</taxon>
        <taxon>Stramenopiles</taxon>
        <taxon>Bigyra</taxon>
        <taxon>Opalozoa</taxon>
        <taxon>Opalinata</taxon>
        <taxon>Blastocystidae</taxon>
        <taxon>Blastocystis</taxon>
    </lineage>
</organism>
<keyword evidence="4 7" id="KW-1133">Transmembrane helix</keyword>
<reference evidence="8 9" key="1">
    <citation type="submission" date="2016-05" db="EMBL/GenBank/DDBJ databases">
        <title>Nuclear genome of Blastocystis sp. subtype 1 NandII.</title>
        <authorList>
            <person name="Gentekaki E."/>
            <person name="Curtis B."/>
            <person name="Stairs C."/>
            <person name="Eme L."/>
            <person name="Herman E."/>
            <person name="Klimes V."/>
            <person name="Arias M.C."/>
            <person name="Elias M."/>
            <person name="Hilliou F."/>
            <person name="Klute M."/>
            <person name="Malik S.-B."/>
            <person name="Pightling A."/>
            <person name="Rachubinski R."/>
            <person name="Salas D."/>
            <person name="Schlacht A."/>
            <person name="Suga H."/>
            <person name="Archibald J."/>
            <person name="Ball S.G."/>
            <person name="Clark G."/>
            <person name="Dacks J."/>
            <person name="Van Der Giezen M."/>
            <person name="Tsaousis A."/>
            <person name="Roger A."/>
        </authorList>
    </citation>
    <scope>NUCLEOTIDE SEQUENCE [LARGE SCALE GENOMIC DNA]</scope>
    <source>
        <strain evidence="9">ATCC 50177 / NandII</strain>
    </source>
</reference>
<dbReference type="PANTHER" id="PTHR12270">
    <property type="entry name" value="GLYCOSYLTRANSFERASE-RELATED"/>
    <property type="match status" value="1"/>
</dbReference>
<evidence type="ECO:0000313" key="9">
    <source>
        <dbReference type="Proteomes" id="UP000078348"/>
    </source>
</evidence>
<dbReference type="EMBL" id="LXWW01000075">
    <property type="protein sequence ID" value="OAO16526.1"/>
    <property type="molecule type" value="Genomic_DNA"/>
</dbReference>
<keyword evidence="3" id="KW-0735">Signal-anchor</keyword>
<dbReference type="Proteomes" id="UP000078348">
    <property type="component" value="Unassembled WGS sequence"/>
</dbReference>
<dbReference type="GO" id="GO:0035269">
    <property type="term" value="P:protein O-linked glycosylation via mannose"/>
    <property type="evidence" value="ECO:0007669"/>
    <property type="project" value="TreeGrafter"/>
</dbReference>
<evidence type="ECO:0000313" key="8">
    <source>
        <dbReference type="EMBL" id="OAO16526.1"/>
    </source>
</evidence>
<dbReference type="OrthoDB" id="205012at2759"/>
<dbReference type="Pfam" id="PF13896">
    <property type="entry name" value="Glyco_transf_49"/>
    <property type="match status" value="1"/>
</dbReference>
<evidence type="ECO:0000256" key="1">
    <source>
        <dbReference type="ARBA" id="ARBA00004606"/>
    </source>
</evidence>
<dbReference type="PANTHER" id="PTHR12270:SF52">
    <property type="entry name" value="GLYCOSYLTRANSFERASE-LIKE PROTEIN GNT13-RELATED"/>
    <property type="match status" value="1"/>
</dbReference>
<accession>A0A196SJP2</accession>
<evidence type="ECO:0000256" key="3">
    <source>
        <dbReference type="ARBA" id="ARBA00022968"/>
    </source>
</evidence>
<comment type="caution">
    <text evidence="8">The sequence shown here is derived from an EMBL/GenBank/DDBJ whole genome shotgun (WGS) entry which is preliminary data.</text>
</comment>
<keyword evidence="5 7" id="KW-0472">Membrane</keyword>
<comment type="subcellular location">
    <subcellularLocation>
        <location evidence="1">Membrane</location>
        <topology evidence="1">Single-pass type II membrane protein</topology>
    </subcellularLocation>
</comment>
<proteinExistence type="predicted"/>
<sequence>MGVSLVELRIAVLFIISVALLFLTVDLRLLRGSHFLTNHNTVDTKKLARRGFLSPFFILYSSEEDDNAGISAVNSVEEFGAPSLTDAPFAADSDTPDITMTVHLTYNRIMCLSQLLQMWKGPSIAVVYLFRHELPAFRRDLFKEHLPHYQRIIPYISRDSDRYPINELRNIAIQQVKTTHFFSSDIDVWPSSHLYENLLLLPKTRLLQENLAVVIPVFMLHVRVEKPMYNDCKGTLVAYTPRDSVSLQNTIRFSSVSPYQRFNATVSYIPSEWLMGVQDRPQNDTTKKDNGMLLDIPCLKSARELLYVVVRRTANTPLFDTRFSNYGFNRQEWIQHLRYAGYEFRVFQHGFGVEIFHPMSPHYMHFVEEMEQAKESGTKHQNEVLFDEHMESLKEQSKKVLYNECTL</sequence>
<name>A0A196SJP2_BLAHN</name>
<evidence type="ECO:0000256" key="2">
    <source>
        <dbReference type="ARBA" id="ARBA00022692"/>
    </source>
</evidence>
<dbReference type="InterPro" id="IPR051292">
    <property type="entry name" value="Xyl/GlcA_transferase"/>
</dbReference>
<dbReference type="GO" id="GO:0015020">
    <property type="term" value="F:glucuronosyltransferase activity"/>
    <property type="evidence" value="ECO:0007669"/>
    <property type="project" value="TreeGrafter"/>
</dbReference>
<evidence type="ECO:0000256" key="5">
    <source>
        <dbReference type="ARBA" id="ARBA00023136"/>
    </source>
</evidence>
<keyword evidence="2 7" id="KW-0812">Transmembrane</keyword>
<keyword evidence="9" id="KW-1185">Reference proteome</keyword>
<dbReference type="GO" id="GO:0042285">
    <property type="term" value="F:xylosyltransferase activity"/>
    <property type="evidence" value="ECO:0007669"/>
    <property type="project" value="TreeGrafter"/>
</dbReference>
<gene>
    <name evidence="8" type="ORF">AV274_1700</name>
</gene>
<keyword evidence="6" id="KW-0325">Glycoprotein</keyword>
<dbReference type="GO" id="GO:0016020">
    <property type="term" value="C:membrane"/>
    <property type="evidence" value="ECO:0007669"/>
    <property type="project" value="UniProtKB-SubCell"/>
</dbReference>
<dbReference type="AlphaFoldDB" id="A0A196SJP2"/>